<dbReference type="Pfam" id="PF11553">
    <property type="entry name" value="DUF3231"/>
    <property type="match status" value="1"/>
</dbReference>
<name>A0A5S4ZRP1_9FIRM</name>
<reference evidence="1 2" key="1">
    <citation type="submission" date="2019-07" db="EMBL/GenBank/DDBJ databases">
        <title>Genomic Encyclopedia of Type Strains, Phase I: the one thousand microbial genomes (KMG-I) project.</title>
        <authorList>
            <person name="Kyrpides N."/>
        </authorList>
    </citation>
    <scope>NUCLEOTIDE SEQUENCE [LARGE SCALE GENOMIC DNA]</scope>
    <source>
        <strain evidence="1 2">DSM 6562</strain>
    </source>
</reference>
<organism evidence="1 2">
    <name type="scientific">Desulfallas thermosapovorans DSM 6562</name>
    <dbReference type="NCBI Taxonomy" id="1121431"/>
    <lineage>
        <taxon>Bacteria</taxon>
        <taxon>Bacillati</taxon>
        <taxon>Bacillota</taxon>
        <taxon>Clostridia</taxon>
        <taxon>Eubacteriales</taxon>
        <taxon>Desulfallaceae</taxon>
        <taxon>Desulfallas</taxon>
    </lineage>
</organism>
<evidence type="ECO:0000313" key="1">
    <source>
        <dbReference type="EMBL" id="TYO95310.1"/>
    </source>
</evidence>
<comment type="caution">
    <text evidence="1">The sequence shown here is derived from an EMBL/GenBank/DDBJ whole genome shotgun (WGS) entry which is preliminary data.</text>
</comment>
<protein>
    <submittedName>
        <fullName evidence="1">Uncharacterized protein DUF3231</fullName>
    </submittedName>
</protein>
<proteinExistence type="predicted"/>
<dbReference type="EMBL" id="VNHM01000008">
    <property type="protein sequence ID" value="TYO95310.1"/>
    <property type="molecule type" value="Genomic_DNA"/>
</dbReference>
<sequence length="173" mass="20050">MVQIGNFHIGKAETAQQPALDNGEAFLLWDMLVSRYDIIEITQIYQNFGHDPDFKILLQRGLTKTLEKEVDIMEKELNRYRIPLPNRPPKSVRIPAGTGILEDRFMFKQIFTGIQAFLDNHVKTIRSIITNDALRDIMINFAKDELDIFNDMCKYGKLKGWLEVPPQFTPNSH</sequence>
<dbReference type="RefSeq" id="WP_166511669.1">
    <property type="nucleotide sequence ID" value="NZ_VNHM01000008.1"/>
</dbReference>
<accession>A0A5S4ZRP1</accession>
<keyword evidence="2" id="KW-1185">Reference proteome</keyword>
<gene>
    <name evidence="1" type="ORF">LX24_01660</name>
</gene>
<dbReference type="InterPro" id="IPR021617">
    <property type="entry name" value="DUF3231"/>
</dbReference>
<dbReference type="Proteomes" id="UP000323166">
    <property type="component" value="Unassembled WGS sequence"/>
</dbReference>
<dbReference type="AlphaFoldDB" id="A0A5S4ZRP1"/>
<evidence type="ECO:0000313" key="2">
    <source>
        <dbReference type="Proteomes" id="UP000323166"/>
    </source>
</evidence>
<dbReference type="Gene3D" id="1.20.1260.10">
    <property type="match status" value="1"/>
</dbReference>
<dbReference type="InterPro" id="IPR012347">
    <property type="entry name" value="Ferritin-like"/>
</dbReference>